<dbReference type="PANTHER" id="PTHR34615">
    <property type="entry name" value="PX DOMAIN-CONTAINING PROTEIN"/>
    <property type="match status" value="1"/>
</dbReference>
<reference evidence="2" key="1">
    <citation type="submission" date="2023-03" db="EMBL/GenBank/DDBJ databases">
        <title>Near-Complete genome sequence of Lipomyces tetrasporous NRRL Y-64009, an oleaginous yeast capable of growing on lignocellulosic hydrolysates.</title>
        <authorList>
            <consortium name="Lawrence Berkeley National Laboratory"/>
            <person name="Jagtap S.S."/>
            <person name="Liu J.-J."/>
            <person name="Walukiewicz H.E."/>
            <person name="Pangilinan J."/>
            <person name="Lipzen A."/>
            <person name="Ahrendt S."/>
            <person name="Koriabine M."/>
            <person name="Cobaugh K."/>
            <person name="Salamov A."/>
            <person name="Yoshinaga Y."/>
            <person name="Ng V."/>
            <person name="Daum C."/>
            <person name="Grigoriev I.V."/>
            <person name="Slininger P.J."/>
            <person name="Dien B.S."/>
            <person name="Jin Y.-S."/>
            <person name="Rao C.V."/>
        </authorList>
    </citation>
    <scope>NUCLEOTIDE SEQUENCE</scope>
    <source>
        <strain evidence="2">NRRL Y-64009</strain>
    </source>
</reference>
<dbReference type="AlphaFoldDB" id="A0AAD7QRM0"/>
<evidence type="ECO:0000256" key="1">
    <source>
        <dbReference type="SAM" id="SignalP"/>
    </source>
</evidence>
<accession>A0AAD7QRM0</accession>
<comment type="caution">
    <text evidence="2">The sequence shown here is derived from an EMBL/GenBank/DDBJ whole genome shotgun (WGS) entry which is preliminary data.</text>
</comment>
<organism evidence="2 3">
    <name type="scientific">Lipomyces tetrasporus</name>
    <dbReference type="NCBI Taxonomy" id="54092"/>
    <lineage>
        <taxon>Eukaryota</taxon>
        <taxon>Fungi</taxon>
        <taxon>Dikarya</taxon>
        <taxon>Ascomycota</taxon>
        <taxon>Saccharomycotina</taxon>
        <taxon>Lipomycetes</taxon>
        <taxon>Lipomycetales</taxon>
        <taxon>Lipomycetaceae</taxon>
        <taxon>Lipomyces</taxon>
    </lineage>
</organism>
<feature type="signal peptide" evidence="1">
    <location>
        <begin position="1"/>
        <end position="21"/>
    </location>
</feature>
<evidence type="ECO:0000313" key="3">
    <source>
        <dbReference type="Proteomes" id="UP001217417"/>
    </source>
</evidence>
<evidence type="ECO:0000313" key="2">
    <source>
        <dbReference type="EMBL" id="KAJ8100287.1"/>
    </source>
</evidence>
<protein>
    <submittedName>
        <fullName evidence="2">Uncharacterized protein</fullName>
    </submittedName>
</protein>
<dbReference type="PANTHER" id="PTHR34615:SF1">
    <property type="entry name" value="PX DOMAIN-CONTAINING PROTEIN"/>
    <property type="match status" value="1"/>
</dbReference>
<keyword evidence="3" id="KW-1185">Reference proteome</keyword>
<name>A0AAD7QRM0_9ASCO</name>
<proteinExistence type="predicted"/>
<dbReference type="EMBL" id="JARPMG010000005">
    <property type="protein sequence ID" value="KAJ8100287.1"/>
    <property type="molecule type" value="Genomic_DNA"/>
</dbReference>
<dbReference type="Proteomes" id="UP001217417">
    <property type="component" value="Unassembled WGS sequence"/>
</dbReference>
<feature type="chain" id="PRO_5042051421" evidence="1">
    <location>
        <begin position="22"/>
        <end position="116"/>
    </location>
</feature>
<dbReference type="RefSeq" id="XP_056043737.1">
    <property type="nucleotide sequence ID" value="XM_056183912.1"/>
</dbReference>
<gene>
    <name evidence="2" type="ORF">POJ06DRAFT_100917</name>
</gene>
<sequence length="116" mass="13574">MFHYLLLQYVALAGSVTGCRQILYPSVQFNIENLDDNEAIFKFRFSKGQILAILPYLRLDLIQWSNRYHPDSLTSLCILLRRLAYPERWGSMTRDFGRSRSYLCSVARDVVLHLVD</sequence>
<dbReference type="GeneID" id="80879078"/>
<keyword evidence="1" id="KW-0732">Signal</keyword>